<dbReference type="SMART" id="SM00239">
    <property type="entry name" value="C2"/>
    <property type="match status" value="2"/>
</dbReference>
<feature type="domain" description="MHD1" evidence="10">
    <location>
        <begin position="512"/>
        <end position="633"/>
    </location>
</feature>
<dbReference type="GO" id="GO:0000149">
    <property type="term" value="F:SNARE binding"/>
    <property type="evidence" value="ECO:0007669"/>
    <property type="project" value="TreeGrafter"/>
</dbReference>
<dbReference type="OrthoDB" id="7976202at2759"/>
<evidence type="ECO:0000313" key="13">
    <source>
        <dbReference type="RefSeq" id="XP_031429169.1"/>
    </source>
</evidence>
<feature type="compositionally biased region" description="Basic and acidic residues" evidence="8">
    <location>
        <begin position="69"/>
        <end position="79"/>
    </location>
</feature>
<accession>A0A6P8FRR0</accession>
<evidence type="ECO:0000256" key="2">
    <source>
        <dbReference type="ARBA" id="ARBA00004496"/>
    </source>
</evidence>
<dbReference type="GO" id="GO:0001956">
    <property type="term" value="P:positive regulation of neurotransmitter secretion"/>
    <property type="evidence" value="ECO:0007669"/>
    <property type="project" value="TreeGrafter"/>
</dbReference>
<sequence>MEIFSYLQRVFDIGHEEHDIILQKVKESKRASFSLRVSVMKGKNLMAKDANGYSDPYCMLGVLGRQSQKESEEKRERRFSFRKRREKPEKCSSPKEAPATRCIQVTEVKPETLNPVWNEHFVFDIDDVYSDLLHLDIWDHDDDVSVAEACKKLNEISGIRGMGRYFKQIAKSVRANGAAASGGDEKADDFLGCLNIPLSEIPVVGYNQCFKLEPRSTASKVQGECHLILRLFTSQRDTDLSKTQSSVIIHKMMLCQILDYEHSHVQVEPYNWNGKVSAPAGTLISHHAMQADLSLLQQAIILWQGYSSHHRSQRMCYSSLLELLKTINTEWDPSAVHGEMEILREGLRLHSEYCLFLITNLRQVFPSSHPVAVTRCELMLRGLCYMQGMEAFQEVFPLCNEIQLEMAAAVKKGTMEWYDRMTAQFKRDEGTLEEELKQLVQVVDDVCADVQKGYHIYNTLFHSTVKVDFFSISYRQLDKLVADHVSVAMEKVCGTMEQENSRMTQMMGETLFELYISLKTLKSFREFLPLRDTKMLALNGFHNWFKCAVHKWLQIVHEQSCDRIRRAVEMDQFEPIQQKAKHSSSTMDVMTCFSQVQELWAQLAWPDTAGASIFITHLTDNICNEAVYYSELLKRKIERGHLGPDHTNLIVQLCTALNNIDHVDVYLCRLPRELDWKCLEQAMEESCGLEGREQVIKALNGRLHNANLELQRESRHIITHLTEKMLYEFNKCVQHIGLSPDSIQNDDAVSPLMKYLNETLVILREALIKQNLDRILSTLWELLLRLILETVMDNRGVQVEFYTRFQYTLEVLLEFFNAEGEGMTLEDLKGEDYKAVEEELRLNKCSSFELIEQYFLEKITQQRILKHTKFGRISLKCYYDAPEQRLTVEILHGADLIALDANGLSDPFVIVELCPHHLFPFAKSQRTQVKMKTLHPVFDELFYFHVTPEQYRHRFACVTFTVMDYDWLSTNDFAGDAVAPLSDFCWPGRPTASPGGKNLQPLILHLSREKPSEKPIMKMLDARTGDREAQEFIKMLKEIEKCMEEE</sequence>
<dbReference type="InterPro" id="IPR000008">
    <property type="entry name" value="C2_dom"/>
</dbReference>
<dbReference type="PROSITE" id="PS50004">
    <property type="entry name" value="C2"/>
    <property type="match status" value="2"/>
</dbReference>
<dbReference type="InterPro" id="IPR010439">
    <property type="entry name" value="MUN_dom"/>
</dbReference>
<dbReference type="GO" id="GO:0032588">
    <property type="term" value="C:trans-Golgi network membrane"/>
    <property type="evidence" value="ECO:0007669"/>
    <property type="project" value="TreeGrafter"/>
</dbReference>
<feature type="region of interest" description="Disordered" evidence="8">
    <location>
        <begin position="69"/>
        <end position="96"/>
    </location>
</feature>
<keyword evidence="12" id="KW-1185">Reference proteome</keyword>
<organism evidence="12 13">
    <name type="scientific">Clupea harengus</name>
    <name type="common">Atlantic herring</name>
    <dbReference type="NCBI Taxonomy" id="7950"/>
    <lineage>
        <taxon>Eukaryota</taxon>
        <taxon>Metazoa</taxon>
        <taxon>Chordata</taxon>
        <taxon>Craniata</taxon>
        <taxon>Vertebrata</taxon>
        <taxon>Euteleostomi</taxon>
        <taxon>Actinopterygii</taxon>
        <taxon>Neopterygii</taxon>
        <taxon>Teleostei</taxon>
        <taxon>Clupei</taxon>
        <taxon>Clupeiformes</taxon>
        <taxon>Clupeoidei</taxon>
        <taxon>Clupeidae</taxon>
        <taxon>Clupea</taxon>
    </lineage>
</organism>
<evidence type="ECO:0000256" key="7">
    <source>
        <dbReference type="ARBA" id="ARBA00022753"/>
    </source>
</evidence>
<proteinExistence type="inferred from homology"/>
<dbReference type="AlphaFoldDB" id="A0A6P8FRR0"/>
<protein>
    <submittedName>
        <fullName evidence="13">BAI1-associated protein 3</fullName>
    </submittedName>
</protein>
<gene>
    <name evidence="13" type="primary">baiap3</name>
</gene>
<keyword evidence="7" id="KW-0967">Endosome</keyword>
<dbReference type="Pfam" id="PF00168">
    <property type="entry name" value="C2"/>
    <property type="match status" value="3"/>
</dbReference>
<dbReference type="CDD" id="cd08676">
    <property type="entry name" value="C2A_Munc13-like"/>
    <property type="match status" value="1"/>
</dbReference>
<dbReference type="Gene3D" id="1.20.58.1100">
    <property type="match status" value="1"/>
</dbReference>
<evidence type="ECO:0000313" key="12">
    <source>
        <dbReference type="Proteomes" id="UP000515152"/>
    </source>
</evidence>
<name>A0A6P8FRR0_CLUHA</name>
<evidence type="ECO:0000256" key="8">
    <source>
        <dbReference type="SAM" id="MobiDB-lite"/>
    </source>
</evidence>
<comment type="subcellular location">
    <subcellularLocation>
        <location evidence="2">Cytoplasm</location>
    </subcellularLocation>
    <subcellularLocation>
        <location evidence="3">Late endosome</location>
    </subcellularLocation>
    <subcellularLocation>
        <location evidence="1">Recycling endosome</location>
    </subcellularLocation>
</comment>
<dbReference type="Gene3D" id="1.10.357.50">
    <property type="match status" value="1"/>
</dbReference>
<feature type="domain" description="C2" evidence="9">
    <location>
        <begin position="869"/>
        <end position="995"/>
    </location>
</feature>
<dbReference type="SUPFAM" id="SSF49562">
    <property type="entry name" value="C2 domain (Calcium/lipid-binding domain, CaLB)"/>
    <property type="match status" value="2"/>
</dbReference>
<dbReference type="PANTHER" id="PTHR45999">
    <property type="entry name" value="UNC-13-4A, ISOFORM B"/>
    <property type="match status" value="1"/>
</dbReference>
<dbReference type="PANTHER" id="PTHR45999:SF1">
    <property type="entry name" value="BAI1-ASSOCIATED PROTEIN 3"/>
    <property type="match status" value="1"/>
</dbReference>
<dbReference type="CDD" id="cd04009">
    <property type="entry name" value="C2B_Munc13-like"/>
    <property type="match status" value="1"/>
</dbReference>
<evidence type="ECO:0000256" key="3">
    <source>
        <dbReference type="ARBA" id="ARBA00004603"/>
    </source>
</evidence>
<dbReference type="PROSITE" id="PS51258">
    <property type="entry name" value="MHD1"/>
    <property type="match status" value="1"/>
</dbReference>
<dbReference type="GO" id="GO:1905413">
    <property type="term" value="P:regulation of dense core granule exocytosis"/>
    <property type="evidence" value="ECO:0007669"/>
    <property type="project" value="TreeGrafter"/>
</dbReference>
<dbReference type="CTD" id="8938"/>
<dbReference type="Proteomes" id="UP000515152">
    <property type="component" value="Chromosome 1"/>
</dbReference>
<keyword evidence="6" id="KW-0963">Cytoplasm</keyword>
<feature type="domain" description="MHD2" evidence="11">
    <location>
        <begin position="746"/>
        <end position="854"/>
    </location>
</feature>
<dbReference type="GO" id="GO:0031902">
    <property type="term" value="C:late endosome membrane"/>
    <property type="evidence" value="ECO:0007669"/>
    <property type="project" value="TreeGrafter"/>
</dbReference>
<dbReference type="InterPro" id="IPR014772">
    <property type="entry name" value="Munc13_dom-2"/>
</dbReference>
<dbReference type="GO" id="GO:0005886">
    <property type="term" value="C:plasma membrane"/>
    <property type="evidence" value="ECO:0007669"/>
    <property type="project" value="TreeGrafter"/>
</dbReference>
<dbReference type="GO" id="GO:0099503">
    <property type="term" value="C:secretory vesicle"/>
    <property type="evidence" value="ECO:0007669"/>
    <property type="project" value="TreeGrafter"/>
</dbReference>
<dbReference type="InterPro" id="IPR052095">
    <property type="entry name" value="UNC-13_domain"/>
</dbReference>
<evidence type="ECO:0000256" key="1">
    <source>
        <dbReference type="ARBA" id="ARBA00004172"/>
    </source>
</evidence>
<dbReference type="GO" id="GO:0098793">
    <property type="term" value="C:presynapse"/>
    <property type="evidence" value="ECO:0007669"/>
    <property type="project" value="GOC"/>
</dbReference>
<dbReference type="Gene3D" id="2.60.40.150">
    <property type="entry name" value="C2 domain"/>
    <property type="match status" value="2"/>
</dbReference>
<dbReference type="Pfam" id="PF06292">
    <property type="entry name" value="MUN"/>
    <property type="match status" value="1"/>
</dbReference>
<keyword evidence="5" id="KW-0268">Exocytosis</keyword>
<comment type="similarity">
    <text evidence="4">Belongs to the unc-13 family.</text>
</comment>
<evidence type="ECO:0000256" key="4">
    <source>
        <dbReference type="ARBA" id="ARBA00005823"/>
    </source>
</evidence>
<reference evidence="13" key="1">
    <citation type="submission" date="2025-08" db="UniProtKB">
        <authorList>
            <consortium name="RefSeq"/>
        </authorList>
    </citation>
    <scope>IDENTIFICATION</scope>
</reference>
<evidence type="ECO:0000256" key="6">
    <source>
        <dbReference type="ARBA" id="ARBA00022490"/>
    </source>
</evidence>
<feature type="domain" description="C2" evidence="9">
    <location>
        <begin position="14"/>
        <end position="173"/>
    </location>
</feature>
<dbReference type="RefSeq" id="XP_031429169.1">
    <property type="nucleotide sequence ID" value="XM_031573309.2"/>
</dbReference>
<dbReference type="PROSITE" id="PS51259">
    <property type="entry name" value="MHD2"/>
    <property type="match status" value="1"/>
</dbReference>
<evidence type="ECO:0000259" key="10">
    <source>
        <dbReference type="PROSITE" id="PS51258"/>
    </source>
</evidence>
<evidence type="ECO:0000259" key="9">
    <source>
        <dbReference type="PROSITE" id="PS50004"/>
    </source>
</evidence>
<dbReference type="GeneID" id="105899282"/>
<evidence type="ECO:0000256" key="5">
    <source>
        <dbReference type="ARBA" id="ARBA00022483"/>
    </source>
</evidence>
<dbReference type="KEGG" id="char:105899282"/>
<dbReference type="InterPro" id="IPR035892">
    <property type="entry name" value="C2_domain_sf"/>
</dbReference>
<dbReference type="GO" id="GO:0055038">
    <property type="term" value="C:recycling endosome membrane"/>
    <property type="evidence" value="ECO:0007669"/>
    <property type="project" value="TreeGrafter"/>
</dbReference>
<evidence type="ECO:0000259" key="11">
    <source>
        <dbReference type="PROSITE" id="PS51259"/>
    </source>
</evidence>
<dbReference type="InterPro" id="IPR014770">
    <property type="entry name" value="Munc13_1"/>
</dbReference>
<dbReference type="GO" id="GO:0006887">
    <property type="term" value="P:exocytosis"/>
    <property type="evidence" value="ECO:0007669"/>
    <property type="project" value="UniProtKB-KW"/>
</dbReference>